<evidence type="ECO:0000313" key="3">
    <source>
        <dbReference type="Proteomes" id="UP000829685"/>
    </source>
</evidence>
<feature type="region of interest" description="Disordered" evidence="1">
    <location>
        <begin position="325"/>
        <end position="352"/>
    </location>
</feature>
<keyword evidence="3" id="KW-1185">Reference proteome</keyword>
<feature type="region of interest" description="Disordered" evidence="1">
    <location>
        <begin position="911"/>
        <end position="1025"/>
    </location>
</feature>
<comment type="caution">
    <text evidence="2">The sequence shown here is derived from an EMBL/GenBank/DDBJ whole genome shotgun (WGS) entry which is preliminary data.</text>
</comment>
<evidence type="ECO:0000313" key="2">
    <source>
        <dbReference type="EMBL" id="KAI1869584.1"/>
    </source>
</evidence>
<reference evidence="2" key="1">
    <citation type="submission" date="2021-03" db="EMBL/GenBank/DDBJ databases">
        <title>Revisited historic fungal species revealed as producer of novel bioactive compounds through whole genome sequencing and comparative genomics.</title>
        <authorList>
            <person name="Vignolle G.A."/>
            <person name="Hochenegger N."/>
            <person name="Mach R.L."/>
            <person name="Mach-Aigner A.R."/>
            <person name="Javad Rahimi M."/>
            <person name="Salim K.A."/>
            <person name="Chan C.M."/>
            <person name="Lim L.B.L."/>
            <person name="Cai F."/>
            <person name="Druzhinina I.S."/>
            <person name="U'Ren J.M."/>
            <person name="Derntl C."/>
        </authorList>
    </citation>
    <scope>NUCLEOTIDE SEQUENCE</scope>
    <source>
        <strain evidence="2">TUCIM 5799</strain>
    </source>
</reference>
<sequence length="1118" mass="121411">MAPRSKIIKRLYRRLRERQILDIPLTAPGCVEIKSYLKNHSRCAHVLVEGTPEPLHISTATTLSSDIPLFLTSQVQAQKAIADDSRPSVQLSAILHFASQHLARVPTETGFYPTLFHWKGQDTRRSYCLFAYLTTEMARYKYTADELLQLRCSQPSQVLLDRVKLNPDLGKLLPHFKWLANLSIFCSVADVLLTLLEDVLKQHTIHTVQPRRLKKAKDEAMSSTDSEEHIVFQGKKQGRQPIGNSDGQTEWKYMARSASERTSNEPIAAPTGLDAQQNEGFQRFFKAVVSPTHVRVTAGGRIVPNTRSATSPTAKWDKERSIVESDNVRTAKPASSENTAASNGQPTVPPFPSMMMPPMTPAMYPGFHPMLPPLGAPMPFFPIPHGMPIPYGVPQPNPQPISGMSAAAQNPVSQGKQDENAKAMQPEATQEATKTKPAPLKISPPDQFDHSRPYFFNGNVFYPGCSPLPIQSQATPLTPSPYLGGFVNPAIARFGGFGQPSPMLPLSSPNGLASPAFSSSLMAGAPHPSLQSTQPTLKPAGVMATSTAPKPPITSIKPSDITKSQLSSLRSQLKYYDDQMQYNKHQIDEKATLDQMQTISRLIAQFENNYQAQINVEKTLYPNGETGRPATTGLESTHCKTPSTPTLKDEDGKSQTGSIKSAKRSYPALNHTQSMDQIRHKTVKDLRQRAGINSSKGNDTTSALGALEAHIQQKRLADPSKKPTLPTRAAMAPVFEPSGTAPTLPSNAPGDLGSVMDARQTSNSLWEHSRMPSLSPSGLWTGTNNASALLPSYAPRTAVGRLSTPYLVGKLPQGVNPSSARANDYVYSRELTEEEKRARHVYWGGVSSQGSGLPKFDGKDFYPASPMKTQAKGDSKIHVASKWKLDPIPTGNAEVEYDQEVLKKSDDPFRSYRDAESIRSAKSSRKLSRAVPIINPDTGAREEINTATRTTKRTGSPATAGSGDLRMPPRDTQSSPAETAVASTSEKKPSAASRRTLNRSSKGSSNDLWQSMMKKGSTSGSAVPSEISSTTATGYLPQALGNAAASLSPAVTNVNGSPRAASGGKANQDIVAQHCPTEKMGENRPPRELSSHADIIADLHQRMLRDAERRGVIGPGWQ</sequence>
<accession>A0A9Q0AQR2</accession>
<dbReference type="EMBL" id="JAFIMR010000015">
    <property type="protein sequence ID" value="KAI1869584.1"/>
    <property type="molecule type" value="Genomic_DNA"/>
</dbReference>
<feature type="compositionally biased region" description="Polar residues" evidence="1">
    <location>
        <begin position="993"/>
        <end position="1009"/>
    </location>
</feature>
<feature type="region of interest" description="Disordered" evidence="1">
    <location>
        <begin position="397"/>
        <end position="445"/>
    </location>
</feature>
<organism evidence="2 3">
    <name type="scientific">Neoarthrinium moseri</name>
    <dbReference type="NCBI Taxonomy" id="1658444"/>
    <lineage>
        <taxon>Eukaryota</taxon>
        <taxon>Fungi</taxon>
        <taxon>Dikarya</taxon>
        <taxon>Ascomycota</taxon>
        <taxon>Pezizomycotina</taxon>
        <taxon>Sordariomycetes</taxon>
        <taxon>Xylariomycetidae</taxon>
        <taxon>Amphisphaeriales</taxon>
        <taxon>Apiosporaceae</taxon>
        <taxon>Neoarthrinium</taxon>
    </lineage>
</organism>
<gene>
    <name evidence="2" type="ORF">JX265_006674</name>
</gene>
<proteinExistence type="predicted"/>
<feature type="region of interest" description="Disordered" evidence="1">
    <location>
        <begin position="736"/>
        <end position="755"/>
    </location>
</feature>
<name>A0A9Q0AQR2_9PEZI</name>
<dbReference type="AlphaFoldDB" id="A0A9Q0AQR2"/>
<protein>
    <submittedName>
        <fullName evidence="2">Uncharacterized protein</fullName>
    </submittedName>
</protein>
<feature type="compositionally biased region" description="Polar residues" evidence="1">
    <location>
        <begin position="1016"/>
        <end position="1025"/>
    </location>
</feature>
<feature type="region of interest" description="Disordered" evidence="1">
    <location>
        <begin position="621"/>
        <end position="666"/>
    </location>
</feature>
<feature type="compositionally biased region" description="Polar residues" evidence="1">
    <location>
        <begin position="333"/>
        <end position="345"/>
    </location>
</feature>
<feature type="compositionally biased region" description="Polar residues" evidence="1">
    <location>
        <begin position="971"/>
        <end position="984"/>
    </location>
</feature>
<feature type="compositionally biased region" description="Polar residues" evidence="1">
    <location>
        <begin position="945"/>
        <end position="959"/>
    </location>
</feature>
<feature type="region of interest" description="Disordered" evidence="1">
    <location>
        <begin position="543"/>
        <end position="562"/>
    </location>
</feature>
<feature type="compositionally biased region" description="Polar residues" evidence="1">
    <location>
        <begin position="633"/>
        <end position="646"/>
    </location>
</feature>
<evidence type="ECO:0000256" key="1">
    <source>
        <dbReference type="SAM" id="MobiDB-lite"/>
    </source>
</evidence>
<dbReference type="Proteomes" id="UP000829685">
    <property type="component" value="Unassembled WGS sequence"/>
</dbReference>